<comment type="subunit">
    <text evidence="4">Homodimer.</text>
</comment>
<dbReference type="Proteomes" id="UP000198704">
    <property type="component" value="Unassembled WGS sequence"/>
</dbReference>
<dbReference type="FunFam" id="3.30.70.580:FF:000001">
    <property type="entry name" value="tRNA pseudouridine synthase A"/>
    <property type="match status" value="1"/>
</dbReference>
<dbReference type="InterPro" id="IPR020103">
    <property type="entry name" value="PsdUridine_synth_cat_dom_sf"/>
</dbReference>
<dbReference type="OrthoDB" id="9811823at2"/>
<dbReference type="EMBL" id="FNHS01000004">
    <property type="protein sequence ID" value="SDM87259.1"/>
    <property type="molecule type" value="Genomic_DNA"/>
</dbReference>
<dbReference type="InterPro" id="IPR020095">
    <property type="entry name" value="PsdUridine_synth_TruA_C"/>
</dbReference>
<evidence type="ECO:0000259" key="8">
    <source>
        <dbReference type="Pfam" id="PF01416"/>
    </source>
</evidence>
<dbReference type="GO" id="GO:0031119">
    <property type="term" value="P:tRNA pseudouridine synthesis"/>
    <property type="evidence" value="ECO:0007669"/>
    <property type="project" value="UniProtKB-UniRule"/>
</dbReference>
<keyword evidence="10" id="KW-1185">Reference proteome</keyword>
<evidence type="ECO:0000256" key="6">
    <source>
        <dbReference type="PIRSR" id="PIRSR001430-2"/>
    </source>
</evidence>
<dbReference type="CDD" id="cd02570">
    <property type="entry name" value="PseudoU_synth_EcTruA"/>
    <property type="match status" value="1"/>
</dbReference>
<dbReference type="PIRSF" id="PIRSF001430">
    <property type="entry name" value="tRNA_psdUrid_synth"/>
    <property type="match status" value="1"/>
</dbReference>
<organism evidence="9 10">
    <name type="scientific">Methylobacterium phyllostachyos</name>
    <dbReference type="NCBI Taxonomy" id="582672"/>
    <lineage>
        <taxon>Bacteria</taxon>
        <taxon>Pseudomonadati</taxon>
        <taxon>Pseudomonadota</taxon>
        <taxon>Alphaproteobacteria</taxon>
        <taxon>Hyphomicrobiales</taxon>
        <taxon>Methylobacteriaceae</taxon>
        <taxon>Methylobacterium</taxon>
    </lineage>
</organism>
<feature type="domain" description="Pseudouridine synthase I TruA alpha/beta" evidence="8">
    <location>
        <begin position="144"/>
        <end position="250"/>
    </location>
</feature>
<dbReference type="NCBIfam" id="TIGR00071">
    <property type="entry name" value="hisT_truA"/>
    <property type="match status" value="1"/>
</dbReference>
<dbReference type="InterPro" id="IPR020094">
    <property type="entry name" value="TruA/RsuA/RluB/E/F_N"/>
</dbReference>
<comment type="caution">
    <text evidence="4">Lacks conserved residue(s) required for the propagation of feature annotation.</text>
</comment>
<dbReference type="PANTHER" id="PTHR11142">
    <property type="entry name" value="PSEUDOURIDYLATE SYNTHASE"/>
    <property type="match status" value="1"/>
</dbReference>
<dbReference type="STRING" id="582672.SAMN05216360_104100"/>
<evidence type="ECO:0000313" key="10">
    <source>
        <dbReference type="Proteomes" id="UP000198704"/>
    </source>
</evidence>
<comment type="function">
    <text evidence="4">Formation of pseudouridine at positions 38, 39 and 40 in the anticodon stem and loop of transfer RNAs.</text>
</comment>
<dbReference type="GO" id="GO:0160147">
    <property type="term" value="F:tRNA pseudouridine(38-40) synthase activity"/>
    <property type="evidence" value="ECO:0007669"/>
    <property type="project" value="UniProtKB-EC"/>
</dbReference>
<evidence type="ECO:0000256" key="2">
    <source>
        <dbReference type="ARBA" id="ARBA00022694"/>
    </source>
</evidence>
<name>A0A1G9WSA7_9HYPH</name>
<feature type="active site" description="Nucleophile" evidence="4 5">
    <location>
        <position position="52"/>
    </location>
</feature>
<feature type="domain" description="Pseudouridine synthase I TruA alpha/beta" evidence="8">
    <location>
        <begin position="8"/>
        <end position="96"/>
    </location>
</feature>
<dbReference type="GO" id="GO:0003723">
    <property type="term" value="F:RNA binding"/>
    <property type="evidence" value="ECO:0007669"/>
    <property type="project" value="InterPro"/>
</dbReference>
<dbReference type="SUPFAM" id="SSF55120">
    <property type="entry name" value="Pseudouridine synthase"/>
    <property type="match status" value="1"/>
</dbReference>
<dbReference type="InterPro" id="IPR020097">
    <property type="entry name" value="PsdUridine_synth_TruA_a/b_dom"/>
</dbReference>
<dbReference type="PANTHER" id="PTHR11142:SF0">
    <property type="entry name" value="TRNA PSEUDOURIDINE SYNTHASE-LIKE 1"/>
    <property type="match status" value="1"/>
</dbReference>
<dbReference type="AlphaFoldDB" id="A0A1G9WSA7"/>
<comment type="catalytic activity">
    <reaction evidence="4 7">
        <text>uridine(38/39/40) in tRNA = pseudouridine(38/39/40) in tRNA</text>
        <dbReference type="Rhea" id="RHEA:22376"/>
        <dbReference type="Rhea" id="RHEA-COMP:10085"/>
        <dbReference type="Rhea" id="RHEA-COMP:10087"/>
        <dbReference type="ChEBI" id="CHEBI:65314"/>
        <dbReference type="ChEBI" id="CHEBI:65315"/>
        <dbReference type="EC" id="5.4.99.12"/>
    </reaction>
</comment>
<evidence type="ECO:0000256" key="5">
    <source>
        <dbReference type="PIRSR" id="PIRSR001430-1"/>
    </source>
</evidence>
<keyword evidence="2 4" id="KW-0819">tRNA processing</keyword>
<dbReference type="HAMAP" id="MF_00171">
    <property type="entry name" value="TruA"/>
    <property type="match status" value="1"/>
</dbReference>
<evidence type="ECO:0000256" key="1">
    <source>
        <dbReference type="ARBA" id="ARBA00009375"/>
    </source>
</evidence>
<comment type="similarity">
    <text evidence="1 4 7">Belongs to the tRNA pseudouridine synthase TruA family.</text>
</comment>
<dbReference type="RefSeq" id="WP_091714688.1">
    <property type="nucleotide sequence ID" value="NZ_FNHS01000004.1"/>
</dbReference>
<protein>
    <recommendedName>
        <fullName evidence="4">tRNA pseudouridine synthase A</fullName>
        <ecNumber evidence="4">5.4.99.12</ecNumber>
    </recommendedName>
    <alternativeName>
        <fullName evidence="4">tRNA pseudouridine(38-40) synthase</fullName>
    </alternativeName>
    <alternativeName>
        <fullName evidence="4">tRNA pseudouridylate synthase I</fullName>
    </alternativeName>
    <alternativeName>
        <fullName evidence="4">tRNA-uridine isomerase I</fullName>
    </alternativeName>
</protein>
<accession>A0A1G9WSA7</accession>
<evidence type="ECO:0000256" key="7">
    <source>
        <dbReference type="RuleBase" id="RU003792"/>
    </source>
</evidence>
<feature type="binding site" evidence="4 6">
    <location>
        <position position="111"/>
    </location>
    <ligand>
        <name>substrate</name>
    </ligand>
</feature>
<sequence>MPRYKLVIEYDGGPFCGWQRQAEDPTVQGAIEAAVLRFSGENVRLTCAGRTDAGVHAIHQVAHLDLTKDWRTDTVRDALNAHLRPQPVAILSAEIVLESFDARHSAIRRHYRYRILNRRSPAALTRAHVWHVPWPLDADRMHDAAQRLVGRHDFSAFRAAECQANSPIRTLEQLDVARRTMALHEEIVVATSARSFLHHQVRAMVGTLMLAGCGRLSADDVANILASGEKRRCGPLAPAAGLTFVGVDYETGK</sequence>
<dbReference type="Gene3D" id="3.30.70.660">
    <property type="entry name" value="Pseudouridine synthase I, catalytic domain, C-terminal subdomain"/>
    <property type="match status" value="1"/>
</dbReference>
<proteinExistence type="inferred from homology"/>
<gene>
    <name evidence="4" type="primary">truA</name>
    <name evidence="9" type="ORF">SAMN05216360_104100</name>
</gene>
<dbReference type="Pfam" id="PF01416">
    <property type="entry name" value="PseudoU_synth_1"/>
    <property type="match status" value="2"/>
</dbReference>
<dbReference type="Gene3D" id="3.30.70.580">
    <property type="entry name" value="Pseudouridine synthase I, catalytic domain, N-terminal subdomain"/>
    <property type="match status" value="1"/>
</dbReference>
<evidence type="ECO:0000313" key="9">
    <source>
        <dbReference type="EMBL" id="SDM87259.1"/>
    </source>
</evidence>
<reference evidence="10" key="1">
    <citation type="submission" date="2016-10" db="EMBL/GenBank/DDBJ databases">
        <authorList>
            <person name="Varghese N."/>
            <person name="Submissions S."/>
        </authorList>
    </citation>
    <scope>NUCLEOTIDE SEQUENCE [LARGE SCALE GENOMIC DNA]</scope>
    <source>
        <strain evidence="10">BL47</strain>
    </source>
</reference>
<evidence type="ECO:0000256" key="3">
    <source>
        <dbReference type="ARBA" id="ARBA00023235"/>
    </source>
</evidence>
<evidence type="ECO:0000256" key="4">
    <source>
        <dbReference type="HAMAP-Rule" id="MF_00171"/>
    </source>
</evidence>
<dbReference type="EC" id="5.4.99.12" evidence="4"/>
<dbReference type="InterPro" id="IPR001406">
    <property type="entry name" value="PsdUridine_synth_TruA"/>
</dbReference>
<keyword evidence="3 4" id="KW-0413">Isomerase</keyword>